<evidence type="ECO:0000313" key="2">
    <source>
        <dbReference type="Proteomes" id="UP000142477"/>
    </source>
</evidence>
<accession>A0A0M3ZEQ1</accession>
<keyword evidence="2" id="KW-1185">Reference proteome</keyword>
<dbReference type="RefSeq" id="YP_009177165.1">
    <property type="nucleotide sequence ID" value="NC_028238.1"/>
</dbReference>
<dbReference type="GeneID" id="26122834"/>
<evidence type="ECO:0000313" key="1">
    <source>
        <dbReference type="EMBL" id="ALA62518.1"/>
    </source>
</evidence>
<dbReference type="EMBL" id="KP728110">
    <property type="protein sequence ID" value="ALA62518.1"/>
    <property type="molecule type" value="Genomic_DNA"/>
</dbReference>
<sequence length="119" mass="13954">MNIIDIMKSIKGGHPITPNIVTRFSNIIDFNNVLRDPLFITLSHTVITDSKIKYSDKDVYNMLYTLYGYIPSVISKNEFISVLERIYIYPPENVIRRMFGNNDNVYTGIFIRKMLRELE</sequence>
<proteinExistence type="predicted"/>
<dbReference type="OrthoDB" id="37161at10239"/>
<dbReference type="KEGG" id="vg:26122834"/>
<name>A0A0M3ZEQ1_9POXV</name>
<dbReference type="Proteomes" id="UP000142477">
    <property type="component" value="Segment"/>
</dbReference>
<reference evidence="1 2" key="1">
    <citation type="journal article" date="2015" name="Infect. Genet. Evol.">
        <title>Unique genomic organization of a novel Avipoxvirus detected in turkey (Meleagris gallopavo).</title>
        <authorList>
            <person name="Banyai K."/>
            <person name="Palya V."/>
            <person name="Denes B."/>
            <person name="Glavits R."/>
            <person name="Ivanics E."/>
            <person name="Horvath B."/>
            <person name="Farkas S.L."/>
            <person name="Marton S."/>
            <person name="Balint A."/>
            <person name="Gyuranecz M."/>
            <person name="Erdelyi K."/>
            <person name="Dan A."/>
        </authorList>
    </citation>
    <scope>NUCLEOTIDE SEQUENCE [LARGE SCALE GENOMIC DNA]</scope>
    <source>
        <strain evidence="1 2">TKPV-HU1124/2011</strain>
    </source>
</reference>
<organism evidence="1 2">
    <name type="scientific">Turkeypox virus</name>
    <dbReference type="NCBI Taxonomy" id="336486"/>
    <lineage>
        <taxon>Viruses</taxon>
        <taxon>Varidnaviria</taxon>
        <taxon>Bamfordvirae</taxon>
        <taxon>Nucleocytoviricota</taxon>
        <taxon>Pokkesviricetes</taxon>
        <taxon>Chitovirales</taxon>
        <taxon>Poxviridae</taxon>
        <taxon>Chordopoxvirinae</taxon>
        <taxon>Avipoxvirus</taxon>
        <taxon>Avipoxvirus turkeypox</taxon>
    </lineage>
</organism>
<protein>
    <submittedName>
        <fullName evidence="1">Uncharacterized protein</fullName>
    </submittedName>
</protein>